<reference evidence="3" key="1">
    <citation type="journal article" date="2019" name="Int. J. Syst. Evol. Microbiol.">
        <title>The Global Catalogue of Microorganisms (GCM) 10K type strain sequencing project: providing services to taxonomists for standard genome sequencing and annotation.</title>
        <authorList>
            <consortium name="The Broad Institute Genomics Platform"/>
            <consortium name="The Broad Institute Genome Sequencing Center for Infectious Disease"/>
            <person name="Wu L."/>
            <person name="Ma J."/>
        </authorList>
    </citation>
    <scope>NUCLEOTIDE SEQUENCE [LARGE SCALE GENOMIC DNA]</scope>
    <source>
        <strain evidence="3">KCTC 52039</strain>
    </source>
</reference>
<evidence type="ECO:0000313" key="2">
    <source>
        <dbReference type="EMBL" id="MFC3181854.1"/>
    </source>
</evidence>
<evidence type="ECO:0000313" key="3">
    <source>
        <dbReference type="Proteomes" id="UP001595547"/>
    </source>
</evidence>
<evidence type="ECO:0008006" key="4">
    <source>
        <dbReference type="Google" id="ProtNLM"/>
    </source>
</evidence>
<feature type="region of interest" description="Disordered" evidence="1">
    <location>
        <begin position="90"/>
        <end position="109"/>
    </location>
</feature>
<dbReference type="EMBL" id="JBHRTO010000001">
    <property type="protein sequence ID" value="MFC3181854.1"/>
    <property type="molecule type" value="Genomic_DNA"/>
</dbReference>
<comment type="caution">
    <text evidence="2">The sequence shown here is derived from an EMBL/GenBank/DDBJ whole genome shotgun (WGS) entry which is preliminary data.</text>
</comment>
<protein>
    <recommendedName>
        <fullName evidence="4">Flagellar protein FlgN</fullName>
    </recommendedName>
</protein>
<evidence type="ECO:0000256" key="1">
    <source>
        <dbReference type="SAM" id="MobiDB-lite"/>
    </source>
</evidence>
<organism evidence="2 3">
    <name type="scientific">Cypionkella sinensis</name>
    <dbReference type="NCBI Taxonomy" id="1756043"/>
    <lineage>
        <taxon>Bacteria</taxon>
        <taxon>Pseudomonadati</taxon>
        <taxon>Pseudomonadota</taxon>
        <taxon>Alphaproteobacteria</taxon>
        <taxon>Rhodobacterales</taxon>
        <taxon>Paracoccaceae</taxon>
        <taxon>Cypionkella</taxon>
    </lineage>
</organism>
<accession>A0ABV7J4Q9</accession>
<gene>
    <name evidence="2" type="ORF">ACFOGH_12690</name>
</gene>
<proteinExistence type="predicted"/>
<sequence>MQADMQIEALMEAMHQALLTADYPALNSLSPQLDAALLNLSQPIEEKALLRLKRLAERNARSAGAAAKGVRAAIQRMKDVRQIASGMVTYDENGQRAKPSGQRTLSQRL</sequence>
<keyword evidence="3" id="KW-1185">Reference proteome</keyword>
<dbReference type="Proteomes" id="UP001595547">
    <property type="component" value="Unassembled WGS sequence"/>
</dbReference>
<name>A0ABV7J4Q9_9RHOB</name>
<dbReference type="RefSeq" id="WP_380073438.1">
    <property type="nucleotide sequence ID" value="NZ_JBHRTO010000001.1"/>
</dbReference>